<dbReference type="SUPFAM" id="SSF52200">
    <property type="entry name" value="Toll/Interleukin receptor TIR domain"/>
    <property type="match status" value="1"/>
</dbReference>
<dbReference type="EMBL" id="CAJNOQ010010832">
    <property type="protein sequence ID" value="CAF1262037.1"/>
    <property type="molecule type" value="Genomic_DNA"/>
</dbReference>
<dbReference type="GO" id="GO:0007165">
    <property type="term" value="P:signal transduction"/>
    <property type="evidence" value="ECO:0007669"/>
    <property type="project" value="InterPro"/>
</dbReference>
<dbReference type="PANTHER" id="PTHR46270">
    <property type="entry name" value="ARMADILLO-TYPE FOLD-RELATED"/>
    <property type="match status" value="1"/>
</dbReference>
<evidence type="ECO:0000313" key="3">
    <source>
        <dbReference type="EMBL" id="CAF4040939.1"/>
    </source>
</evidence>
<feature type="domain" description="TIR" evidence="1">
    <location>
        <begin position="309"/>
        <end position="428"/>
    </location>
</feature>
<dbReference type="Gene3D" id="3.40.50.10140">
    <property type="entry name" value="Toll/interleukin-1 receptor homology (TIR) domain"/>
    <property type="match status" value="1"/>
</dbReference>
<comment type="caution">
    <text evidence="2">The sequence shown here is derived from an EMBL/GenBank/DDBJ whole genome shotgun (WGS) entry which is preliminary data.</text>
</comment>
<dbReference type="InterPro" id="IPR016024">
    <property type="entry name" value="ARM-type_fold"/>
</dbReference>
<dbReference type="Gene3D" id="1.10.390.10">
    <property type="entry name" value="Neutral Protease Domain 2"/>
    <property type="match status" value="1"/>
</dbReference>
<accession>A0A815AX75</accession>
<dbReference type="Proteomes" id="UP000681722">
    <property type="component" value="Unassembled WGS sequence"/>
</dbReference>
<dbReference type="InterPro" id="IPR000157">
    <property type="entry name" value="TIR_dom"/>
</dbReference>
<dbReference type="EMBL" id="CAJOBC010019229">
    <property type="protein sequence ID" value="CAF4040939.1"/>
    <property type="molecule type" value="Genomic_DNA"/>
</dbReference>
<dbReference type="AlphaFoldDB" id="A0A815AX75"/>
<name>A0A815AX75_9BILA</name>
<dbReference type="Gene3D" id="1.25.10.10">
    <property type="entry name" value="Leucine-rich Repeat Variant"/>
    <property type="match status" value="1"/>
</dbReference>
<dbReference type="PANTHER" id="PTHR46270:SF2">
    <property type="entry name" value="TIR DOMAIN-CONTAINING PROTEIN"/>
    <property type="match status" value="1"/>
</dbReference>
<dbReference type="GO" id="GO:0008237">
    <property type="term" value="F:metallopeptidase activity"/>
    <property type="evidence" value="ECO:0007669"/>
    <property type="project" value="InterPro"/>
</dbReference>
<dbReference type="Proteomes" id="UP000663829">
    <property type="component" value="Unassembled WGS sequence"/>
</dbReference>
<evidence type="ECO:0000259" key="1">
    <source>
        <dbReference type="Pfam" id="PF13676"/>
    </source>
</evidence>
<dbReference type="InterPro" id="IPR011989">
    <property type="entry name" value="ARM-like"/>
</dbReference>
<dbReference type="GO" id="GO:0008270">
    <property type="term" value="F:zinc ion binding"/>
    <property type="evidence" value="ECO:0007669"/>
    <property type="project" value="InterPro"/>
</dbReference>
<organism evidence="2 4">
    <name type="scientific">Didymodactylos carnosus</name>
    <dbReference type="NCBI Taxonomy" id="1234261"/>
    <lineage>
        <taxon>Eukaryota</taxon>
        <taxon>Metazoa</taxon>
        <taxon>Spiralia</taxon>
        <taxon>Gnathifera</taxon>
        <taxon>Rotifera</taxon>
        <taxon>Eurotatoria</taxon>
        <taxon>Bdelloidea</taxon>
        <taxon>Philodinida</taxon>
        <taxon>Philodinidae</taxon>
        <taxon>Didymodactylos</taxon>
    </lineage>
</organism>
<keyword evidence="4" id="KW-1185">Reference proteome</keyword>
<evidence type="ECO:0000313" key="2">
    <source>
        <dbReference type="EMBL" id="CAF1262037.1"/>
    </source>
</evidence>
<reference evidence="2" key="1">
    <citation type="submission" date="2021-02" db="EMBL/GenBank/DDBJ databases">
        <authorList>
            <person name="Nowell W R."/>
        </authorList>
    </citation>
    <scope>NUCLEOTIDE SEQUENCE</scope>
</reference>
<dbReference type="InterPro" id="IPR035897">
    <property type="entry name" value="Toll_tir_struct_dom_sf"/>
</dbReference>
<gene>
    <name evidence="2" type="ORF">GPM918_LOCUS26654</name>
    <name evidence="3" type="ORF">SRO942_LOCUS26851</name>
</gene>
<dbReference type="SUPFAM" id="SSF48371">
    <property type="entry name" value="ARM repeat"/>
    <property type="match status" value="1"/>
</dbReference>
<sequence length="570" mass="64354">MVTFWDRGYSAAQVDAQTTLFMELGGHKLLLDLYTSNNKRMEDAATVILNYALSLPHIDDLVKFYATNETCVDVFAKLLGPAGGRYLEYIWRDTPTQRVTCNNLGFLSRTFESRKLMIPKIIPVLQSNILSIEDHPSNFTAYMAIALLLGSSDRPEDLAIISKREVIDDIVYAFINEQSRVAADSWPLKMMTPPLRSLAINEKNRKILAECGIVKPLVEKLGGSQVKEHFKTMENTVGLLVNLAFDREIAEELKSAGAIDKLKALQKSEMCIGEAKKVVEEALWILEDEQKKRAAINSSRSSAKEQKHIMLSYCWAQQPIVLKIRDFLRSKGYKVWIDVEQMAGSTLSAMAEAVENAEVVLIGMSQRYKESENCTVEGNYVFGQKTKFIPLMLEEQYNATGWLGAMVGSRLWYDFSKEEKFTKSARQLHDGLLKAMDQPRQPEQHSTGPITVSVDAEAATRKDVGKLHATTVIPAASKWDKIKVGASILRMLENIVGQNDFRDGLRTYLRQNAFDVGNPDDFYNDFTFPYPLTGKEFVKNWLGEPNFPLLNVHMTLTDNRIVLNFTQSAF</sequence>
<protein>
    <recommendedName>
        <fullName evidence="1">TIR domain-containing protein</fullName>
    </recommendedName>
</protein>
<dbReference type="InterPro" id="IPR027268">
    <property type="entry name" value="Peptidase_M4/M1_CTD_sf"/>
</dbReference>
<dbReference type="OrthoDB" id="510539at2759"/>
<dbReference type="SUPFAM" id="SSF55486">
    <property type="entry name" value="Metalloproteases ('zincins'), catalytic domain"/>
    <property type="match status" value="1"/>
</dbReference>
<dbReference type="Pfam" id="PF13676">
    <property type="entry name" value="TIR_2"/>
    <property type="match status" value="1"/>
</dbReference>
<proteinExistence type="predicted"/>
<evidence type="ECO:0000313" key="4">
    <source>
        <dbReference type="Proteomes" id="UP000663829"/>
    </source>
</evidence>